<feature type="transmembrane region" description="Helical" evidence="1">
    <location>
        <begin position="109"/>
        <end position="127"/>
    </location>
</feature>
<dbReference type="Proteomes" id="UP000572212">
    <property type="component" value="Unassembled WGS sequence"/>
</dbReference>
<keyword evidence="1" id="KW-1133">Transmembrane helix</keyword>
<proteinExistence type="predicted"/>
<feature type="transmembrane region" description="Helical" evidence="1">
    <location>
        <begin position="30"/>
        <end position="48"/>
    </location>
</feature>
<keyword evidence="1" id="KW-0472">Membrane</keyword>
<keyword evidence="1" id="KW-0812">Transmembrane</keyword>
<organism evidence="2 3">
    <name type="scientific">Gracilibacillus halotolerans</name>
    <dbReference type="NCBI Taxonomy" id="74386"/>
    <lineage>
        <taxon>Bacteria</taxon>
        <taxon>Bacillati</taxon>
        <taxon>Bacillota</taxon>
        <taxon>Bacilli</taxon>
        <taxon>Bacillales</taxon>
        <taxon>Bacillaceae</taxon>
        <taxon>Gracilibacillus</taxon>
    </lineage>
</organism>
<comment type="caution">
    <text evidence="2">The sequence shown here is derived from an EMBL/GenBank/DDBJ whole genome shotgun (WGS) entry which is preliminary data.</text>
</comment>
<evidence type="ECO:0000313" key="2">
    <source>
        <dbReference type="EMBL" id="MBB6512756.1"/>
    </source>
</evidence>
<protein>
    <recommendedName>
        <fullName evidence="4">DUF1189 domain-containing protein</fullName>
    </recommendedName>
</protein>
<feature type="transmembrane region" description="Helical" evidence="1">
    <location>
        <begin position="68"/>
        <end position="97"/>
    </location>
</feature>
<name>A0A841RMU2_9BACI</name>
<gene>
    <name evidence="2" type="ORF">GGQ92_001542</name>
</gene>
<feature type="transmembrane region" description="Helical" evidence="1">
    <location>
        <begin position="133"/>
        <end position="153"/>
    </location>
</feature>
<keyword evidence="3" id="KW-1185">Reference proteome</keyword>
<dbReference type="Pfam" id="PF06691">
    <property type="entry name" value="DUF1189"/>
    <property type="match status" value="1"/>
</dbReference>
<dbReference type="AlphaFoldDB" id="A0A841RMU2"/>
<evidence type="ECO:0008006" key="4">
    <source>
        <dbReference type="Google" id="ProtNLM"/>
    </source>
</evidence>
<dbReference type="InterPro" id="IPR009574">
    <property type="entry name" value="DUF1189"/>
</dbReference>
<reference evidence="2 3" key="1">
    <citation type="submission" date="2020-08" db="EMBL/GenBank/DDBJ databases">
        <title>Genomic Encyclopedia of Type Strains, Phase IV (KMG-IV): sequencing the most valuable type-strain genomes for metagenomic binning, comparative biology and taxonomic classification.</title>
        <authorList>
            <person name="Goeker M."/>
        </authorList>
    </citation>
    <scope>NUCLEOTIDE SEQUENCE [LARGE SCALE GENOMIC DNA]</scope>
    <source>
        <strain evidence="2 3">DSM 11805</strain>
    </source>
</reference>
<evidence type="ECO:0000256" key="1">
    <source>
        <dbReference type="SAM" id="Phobius"/>
    </source>
</evidence>
<sequence>MSLLKIIKLSSKLPNKKAVFALNRVAMRDTLVYLFCLFFFLFLPYTFLNMMDVYENAISKSQLVLQSIIFYPFFMMFLVIVSISTLAAIATIFRFILSRKLAYQQLWKMSAYAILWPFILYQITLFLPISNYVGLAVSFGIYVYLMWRMILIYPRRKKK</sequence>
<dbReference type="RefSeq" id="WP_184246600.1">
    <property type="nucleotide sequence ID" value="NZ_BAAACU010000028.1"/>
</dbReference>
<accession>A0A841RMU2</accession>
<dbReference type="EMBL" id="JACHON010000004">
    <property type="protein sequence ID" value="MBB6512756.1"/>
    <property type="molecule type" value="Genomic_DNA"/>
</dbReference>
<evidence type="ECO:0000313" key="3">
    <source>
        <dbReference type="Proteomes" id="UP000572212"/>
    </source>
</evidence>